<dbReference type="PANTHER" id="PTHR43194">
    <property type="entry name" value="HYDROLASE ALPHA/BETA FOLD FAMILY"/>
    <property type="match status" value="1"/>
</dbReference>
<dbReference type="Gene3D" id="3.40.50.1820">
    <property type="entry name" value="alpha/beta hydrolase"/>
    <property type="match status" value="1"/>
</dbReference>
<comment type="caution">
    <text evidence="2">The sequence shown here is derived from an EMBL/GenBank/DDBJ whole genome shotgun (WGS) entry which is preliminary data.</text>
</comment>
<sequence>MQIEKFALADGTPCLMCLPEPGGKLGTRGQTIREQFAARKLPLSPVGQVHGTLVLTHGRKGRKEDYLPIAERLCAVGFRCLLPDMPSHGDHPSSLIYYGVREAGLPAQVLKEAADKYAFAPQPAGLLGMSMGGSVAMHSAGQPEAPWKALAIISSFHAFQPAMELQASRLAGSWLGRPWAAGAGWIYEWKTGLALGAIQPHEYAARLKIPTLIFHGTDDKVVPIESGRKLYAALPEGIEKQWVEIPSADHHNVLITEFPVYATLASWMLTHVK</sequence>
<evidence type="ECO:0000313" key="3">
    <source>
        <dbReference type="Proteomes" id="UP001499852"/>
    </source>
</evidence>
<dbReference type="InterPro" id="IPR050228">
    <property type="entry name" value="Carboxylesterase_BioH"/>
</dbReference>
<dbReference type="SUPFAM" id="SSF53474">
    <property type="entry name" value="alpha/beta-Hydrolases"/>
    <property type="match status" value="1"/>
</dbReference>
<evidence type="ECO:0000259" key="1">
    <source>
        <dbReference type="Pfam" id="PF12697"/>
    </source>
</evidence>
<dbReference type="PANTHER" id="PTHR43194:SF5">
    <property type="entry name" value="PIMELOYL-[ACYL-CARRIER PROTEIN] METHYL ESTER ESTERASE"/>
    <property type="match status" value="1"/>
</dbReference>
<feature type="domain" description="AB hydrolase-1" evidence="1">
    <location>
        <begin position="53"/>
        <end position="253"/>
    </location>
</feature>
<accession>A0ABP9P566</accession>
<keyword evidence="3" id="KW-1185">Reference proteome</keyword>
<reference evidence="3" key="1">
    <citation type="journal article" date="2019" name="Int. J. Syst. Evol. Microbiol.">
        <title>The Global Catalogue of Microorganisms (GCM) 10K type strain sequencing project: providing services to taxonomists for standard genome sequencing and annotation.</title>
        <authorList>
            <consortium name="The Broad Institute Genomics Platform"/>
            <consortium name="The Broad Institute Genome Sequencing Center for Infectious Disease"/>
            <person name="Wu L."/>
            <person name="Ma J."/>
        </authorList>
    </citation>
    <scope>NUCLEOTIDE SEQUENCE [LARGE SCALE GENOMIC DNA]</scope>
    <source>
        <strain evidence="3">JCM 18053</strain>
    </source>
</reference>
<protein>
    <recommendedName>
        <fullName evidence="1">AB hydrolase-1 domain-containing protein</fullName>
    </recommendedName>
</protein>
<name>A0ABP9P566_9BACT</name>
<dbReference type="Pfam" id="PF12697">
    <property type="entry name" value="Abhydrolase_6"/>
    <property type="match status" value="1"/>
</dbReference>
<evidence type="ECO:0000313" key="2">
    <source>
        <dbReference type="EMBL" id="GAA5140747.1"/>
    </source>
</evidence>
<dbReference type="InterPro" id="IPR000073">
    <property type="entry name" value="AB_hydrolase_1"/>
</dbReference>
<dbReference type="Proteomes" id="UP001499852">
    <property type="component" value="Unassembled WGS sequence"/>
</dbReference>
<dbReference type="EMBL" id="BAABIA010000004">
    <property type="protein sequence ID" value="GAA5140747.1"/>
    <property type="molecule type" value="Genomic_DNA"/>
</dbReference>
<proteinExistence type="predicted"/>
<gene>
    <name evidence="2" type="ORF">GCM10023213_23790</name>
</gene>
<organism evidence="2 3">
    <name type="scientific">Prosthecobacter algae</name>
    <dbReference type="NCBI Taxonomy" id="1144682"/>
    <lineage>
        <taxon>Bacteria</taxon>
        <taxon>Pseudomonadati</taxon>
        <taxon>Verrucomicrobiota</taxon>
        <taxon>Verrucomicrobiia</taxon>
        <taxon>Verrucomicrobiales</taxon>
        <taxon>Verrucomicrobiaceae</taxon>
        <taxon>Prosthecobacter</taxon>
    </lineage>
</organism>
<dbReference type="InterPro" id="IPR029058">
    <property type="entry name" value="AB_hydrolase_fold"/>
</dbReference>